<protein>
    <recommendedName>
        <fullName evidence="13">Neutral metalloproteinase</fullName>
        <ecNumber evidence="13">3.4.24.-</ecNumber>
    </recommendedName>
</protein>
<evidence type="ECO:0000256" key="1">
    <source>
        <dbReference type="ARBA" id="ARBA00001947"/>
    </source>
</evidence>
<dbReference type="Gene3D" id="1.10.390.10">
    <property type="entry name" value="Neutral Protease Domain 2"/>
    <property type="match status" value="1"/>
</dbReference>
<comment type="function">
    <text evidence="13">Extracellular zinc metalloprotease.</text>
</comment>
<proteinExistence type="inferred from homology"/>
<feature type="active site" evidence="12">
    <location>
        <position position="408"/>
    </location>
</feature>
<dbReference type="InterPro" id="IPR001570">
    <property type="entry name" value="Peptidase_M4_C_domain"/>
</dbReference>
<evidence type="ECO:0000256" key="6">
    <source>
        <dbReference type="ARBA" id="ARBA00022723"/>
    </source>
</evidence>
<keyword evidence="9 13" id="KW-0862">Zinc</keyword>
<dbReference type="GO" id="GO:0006508">
    <property type="term" value="P:proteolysis"/>
    <property type="evidence" value="ECO:0007669"/>
    <property type="project" value="UniProtKB-KW"/>
</dbReference>
<keyword evidence="4 13" id="KW-0964">Secreted</keyword>
<keyword evidence="6" id="KW-0479">Metal-binding</keyword>
<evidence type="ECO:0000256" key="5">
    <source>
        <dbReference type="ARBA" id="ARBA00022670"/>
    </source>
</evidence>
<evidence type="ECO:0000259" key="18">
    <source>
        <dbReference type="Pfam" id="PF07504"/>
    </source>
</evidence>
<dbReference type="InterPro" id="IPR013856">
    <property type="entry name" value="Peptidase_M4_domain"/>
</dbReference>
<reference evidence="19 20" key="1">
    <citation type="submission" date="2016-04" db="EMBL/GenBank/DDBJ databases">
        <title>Complete genome sequence of Bacillus oceanisediminis strain 2691.</title>
        <authorList>
            <person name="Jeong H."/>
            <person name="Kim H.J."/>
            <person name="Lee D.-W."/>
        </authorList>
    </citation>
    <scope>NUCLEOTIDE SEQUENCE [LARGE SCALE GENOMIC DNA]</scope>
    <source>
        <strain evidence="19 20">2691</strain>
    </source>
</reference>
<evidence type="ECO:0000256" key="7">
    <source>
        <dbReference type="ARBA" id="ARBA00022729"/>
    </source>
</evidence>
<dbReference type="InterPro" id="IPR025711">
    <property type="entry name" value="PepSY"/>
</dbReference>
<feature type="region of interest" description="Disordered" evidence="14">
    <location>
        <begin position="235"/>
        <end position="255"/>
    </location>
</feature>
<dbReference type="EC" id="3.4.24.-" evidence="13"/>
<evidence type="ECO:0000256" key="10">
    <source>
        <dbReference type="ARBA" id="ARBA00022837"/>
    </source>
</evidence>
<dbReference type="Pfam" id="PF02868">
    <property type="entry name" value="Peptidase_M4_C"/>
    <property type="match status" value="1"/>
</dbReference>
<dbReference type="FunFam" id="1.10.390.10:FF:000012">
    <property type="entry name" value="Thermolysin"/>
    <property type="match status" value="1"/>
</dbReference>
<feature type="compositionally biased region" description="Polar residues" evidence="14">
    <location>
        <begin position="239"/>
        <end position="248"/>
    </location>
</feature>
<evidence type="ECO:0000313" key="19">
    <source>
        <dbReference type="EMBL" id="AND40220.1"/>
    </source>
</evidence>
<dbReference type="InterPro" id="IPR011096">
    <property type="entry name" value="FTP_domain"/>
</dbReference>
<dbReference type="GO" id="GO:0004222">
    <property type="term" value="F:metalloendopeptidase activity"/>
    <property type="evidence" value="ECO:0007669"/>
    <property type="project" value="UniProtKB-UniRule"/>
</dbReference>
<dbReference type="Pfam" id="PF03413">
    <property type="entry name" value="PepSY"/>
    <property type="match status" value="1"/>
</dbReference>
<dbReference type="Gene3D" id="3.10.450.490">
    <property type="match status" value="1"/>
</dbReference>
<organism evidence="19 20">
    <name type="scientific">Cytobacillus oceanisediminis 2691</name>
    <dbReference type="NCBI Taxonomy" id="1196031"/>
    <lineage>
        <taxon>Bacteria</taxon>
        <taxon>Bacillati</taxon>
        <taxon>Bacillota</taxon>
        <taxon>Bacilli</taxon>
        <taxon>Bacillales</taxon>
        <taxon>Bacillaceae</taxon>
        <taxon>Cytobacillus</taxon>
    </lineage>
</organism>
<dbReference type="InterPro" id="IPR050728">
    <property type="entry name" value="Zinc_Metalloprotease_M4"/>
</dbReference>
<dbReference type="PANTHER" id="PTHR33794">
    <property type="entry name" value="BACILLOLYSIN"/>
    <property type="match status" value="1"/>
</dbReference>
<evidence type="ECO:0000313" key="20">
    <source>
        <dbReference type="Proteomes" id="UP000077856"/>
    </source>
</evidence>
<feature type="chain" id="PRO_5039751373" description="Neutral metalloproteinase" evidence="13">
    <location>
        <begin position="28"/>
        <end position="593"/>
    </location>
</feature>
<evidence type="ECO:0000259" key="16">
    <source>
        <dbReference type="Pfam" id="PF02868"/>
    </source>
</evidence>
<comment type="similarity">
    <text evidence="3 13">Belongs to the peptidase M4 family.</text>
</comment>
<dbReference type="eggNOG" id="COG3227">
    <property type="taxonomic scope" value="Bacteria"/>
</dbReference>
<keyword evidence="10" id="KW-0106">Calcium</keyword>
<dbReference type="KEGG" id="bon:A361_14025"/>
<dbReference type="EMBL" id="CP015506">
    <property type="protein sequence ID" value="AND40220.1"/>
    <property type="molecule type" value="Genomic_DNA"/>
</dbReference>
<gene>
    <name evidence="19" type="ORF">A361_14025</name>
</gene>
<dbReference type="CDD" id="cd09597">
    <property type="entry name" value="M4_TLP"/>
    <property type="match status" value="1"/>
</dbReference>
<evidence type="ECO:0000259" key="17">
    <source>
        <dbReference type="Pfam" id="PF03413"/>
    </source>
</evidence>
<dbReference type="AlphaFoldDB" id="A0A160MBJ9"/>
<dbReference type="GO" id="GO:0005576">
    <property type="term" value="C:extracellular region"/>
    <property type="evidence" value="ECO:0007669"/>
    <property type="project" value="UniProtKB-SubCell"/>
</dbReference>
<dbReference type="Proteomes" id="UP000077856">
    <property type="component" value="Chromosome"/>
</dbReference>
<feature type="domain" description="Peptidase M4 C-terminal" evidence="16">
    <location>
        <begin position="418"/>
        <end position="592"/>
    </location>
</feature>
<keyword evidence="8 13" id="KW-0378">Hydrolase</keyword>
<keyword evidence="5 13" id="KW-0645">Protease</keyword>
<evidence type="ECO:0000256" key="12">
    <source>
        <dbReference type="PIRSR" id="PIRSR623612-1"/>
    </source>
</evidence>
<dbReference type="SUPFAM" id="SSF55486">
    <property type="entry name" value="Metalloproteases ('zincins'), catalytic domain"/>
    <property type="match status" value="1"/>
</dbReference>
<accession>A0A160MBJ9</accession>
<dbReference type="PANTHER" id="PTHR33794:SF3">
    <property type="entry name" value="NEUTRAL PROTEASE B"/>
    <property type="match status" value="1"/>
</dbReference>
<evidence type="ECO:0000256" key="13">
    <source>
        <dbReference type="RuleBase" id="RU366073"/>
    </source>
</evidence>
<dbReference type="PRINTS" id="PR00730">
    <property type="entry name" value="THERMOLYSIN"/>
</dbReference>
<feature type="domain" description="FTP" evidence="18">
    <location>
        <begin position="86"/>
        <end position="136"/>
    </location>
</feature>
<sequence>MKRNKLKKKVLPAVLAASFSISGLSLPAKNVLANEEIVKYHQELKTPSYIIGTWQAPEGLSKEEAVYAFLQSKANLFKNAGYEAKDQFKIIDQFDDKQTNTHHFRTVEQYNGIPVYGAQQTIALDDKNNVTAFFGKVTPNLARSIIPTEAKLGEDEALEKAKESIEDKIGEVKSYDGIEGELVIYPHNGQKHLAYYVTASTSAPAPGYWHYFVDAVTGNIIHSYNAITELTPSLPEQPEAQQTASSQPEPKALPTVSEPVQARGMDIFGTLQSLQAVKDPETGTHYLFDGTRSEGVHTFKANRMPENAFIILSALLGMTGFEVESRNNFFYDPSAVSAHVNAGKVYDYYKKVHGRDSLDGEGMKLVSTVHIGSKWNNAAWNGKQMLYGDGDGTRMISLSGGLDVIGHEMTHGVITNTADLIYENESGAINESIADILGAFAENKTGEDLWLLGEDIWTPTTPGDGLRSMSDPGSVYIGGYTESGYYPDHYSKRYIGELDKGGVHINSSINNKAAHLITDGGTHYGVSVTGIGKTKAEKIFYRALTHYLTASSDFSQMRQAAIQAARDLHPDRNGQPSAEVNAVMAAYDAVGVQ</sequence>
<dbReference type="Pfam" id="PF07504">
    <property type="entry name" value="FTP"/>
    <property type="match status" value="1"/>
</dbReference>
<dbReference type="Pfam" id="PF01447">
    <property type="entry name" value="Peptidase_M4"/>
    <property type="match status" value="1"/>
</dbReference>
<dbReference type="Gene3D" id="3.10.170.10">
    <property type="match status" value="1"/>
</dbReference>
<evidence type="ECO:0000259" key="15">
    <source>
        <dbReference type="Pfam" id="PF01447"/>
    </source>
</evidence>
<evidence type="ECO:0000256" key="11">
    <source>
        <dbReference type="ARBA" id="ARBA00023049"/>
    </source>
</evidence>
<evidence type="ECO:0000256" key="8">
    <source>
        <dbReference type="ARBA" id="ARBA00022801"/>
    </source>
</evidence>
<feature type="signal peptide" evidence="13">
    <location>
        <begin position="1"/>
        <end position="27"/>
    </location>
</feature>
<feature type="active site" description="Proton donor" evidence="12">
    <location>
        <position position="504"/>
    </location>
</feature>
<evidence type="ECO:0000256" key="3">
    <source>
        <dbReference type="ARBA" id="ARBA00009388"/>
    </source>
</evidence>
<keyword evidence="11 13" id="KW-0482">Metalloprotease</keyword>
<evidence type="ECO:0000256" key="14">
    <source>
        <dbReference type="SAM" id="MobiDB-lite"/>
    </source>
</evidence>
<evidence type="ECO:0000256" key="9">
    <source>
        <dbReference type="ARBA" id="ARBA00022833"/>
    </source>
</evidence>
<dbReference type="InterPro" id="IPR027268">
    <property type="entry name" value="Peptidase_M4/M1_CTD_sf"/>
</dbReference>
<feature type="domain" description="PepSY" evidence="17">
    <location>
        <begin position="151"/>
        <end position="221"/>
    </location>
</feature>
<evidence type="ECO:0000256" key="4">
    <source>
        <dbReference type="ARBA" id="ARBA00022525"/>
    </source>
</evidence>
<evidence type="ECO:0000256" key="2">
    <source>
        <dbReference type="ARBA" id="ARBA00004613"/>
    </source>
</evidence>
<comment type="cofactor">
    <cofactor evidence="1 13">
        <name>Zn(2+)</name>
        <dbReference type="ChEBI" id="CHEBI:29105"/>
    </cofactor>
</comment>
<comment type="subcellular location">
    <subcellularLocation>
        <location evidence="2 13">Secreted</location>
    </subcellularLocation>
</comment>
<dbReference type="InterPro" id="IPR023612">
    <property type="entry name" value="Peptidase_M4"/>
</dbReference>
<dbReference type="RefSeq" id="WP_019383145.1">
    <property type="nucleotide sequence ID" value="NZ_CP015506.1"/>
</dbReference>
<dbReference type="Gene3D" id="3.10.450.40">
    <property type="match status" value="1"/>
</dbReference>
<name>A0A160MBJ9_9BACI</name>
<feature type="domain" description="Peptidase M4" evidence="15">
    <location>
        <begin position="264"/>
        <end position="414"/>
    </location>
</feature>
<dbReference type="GO" id="GO:0046872">
    <property type="term" value="F:metal ion binding"/>
    <property type="evidence" value="ECO:0007669"/>
    <property type="project" value="UniProtKB-UniRule"/>
</dbReference>
<dbReference type="STRING" id="1196031.A361_14025"/>
<keyword evidence="7 13" id="KW-0732">Signal</keyword>